<accession>A0ABR9W891</accession>
<dbReference type="InterPro" id="IPR029058">
    <property type="entry name" value="AB_hydrolase_fold"/>
</dbReference>
<evidence type="ECO:0000313" key="1">
    <source>
        <dbReference type="EMBL" id="MBE9461696.1"/>
    </source>
</evidence>
<sequence length="181" mass="20745">MFDSTRKRQVPVMLYLPNTTKIRKQKLVIFSHGYYQNMPGGNKQASYLTENLASHGYFVASVQHELQTDDLIPATGIPQVVRRPFWDRGADNILFVINEIKKSYPDLDFKNITLIGHSNGGDMTALFPQKYPGIISKIITLDNKRMALPRIKSLKVYYSVQAISPQMKVCCHRRKSKTNLR</sequence>
<name>A0ABR9W891_9BACT</name>
<keyword evidence="2" id="KW-1185">Reference proteome</keyword>
<dbReference type="Gene3D" id="3.40.50.1820">
    <property type="entry name" value="alpha/beta hydrolase"/>
    <property type="match status" value="1"/>
</dbReference>
<dbReference type="GO" id="GO:0016787">
    <property type="term" value="F:hydrolase activity"/>
    <property type="evidence" value="ECO:0007669"/>
    <property type="project" value="UniProtKB-KW"/>
</dbReference>
<proteinExistence type="predicted"/>
<dbReference type="Proteomes" id="UP000634134">
    <property type="component" value="Unassembled WGS sequence"/>
</dbReference>
<gene>
    <name evidence="1" type="ORF">IEE83_07360</name>
</gene>
<reference evidence="2" key="1">
    <citation type="submission" date="2023-07" db="EMBL/GenBank/DDBJ databases">
        <title>Dyadobacter sp. nov 'subterranea' isolated from contaminted grondwater.</title>
        <authorList>
            <person name="Szabo I."/>
            <person name="Al-Omari J."/>
            <person name="Szerdahelyi S.G."/>
            <person name="Rado J."/>
        </authorList>
    </citation>
    <scope>NUCLEOTIDE SEQUENCE [LARGE SCALE GENOMIC DNA]</scope>
    <source>
        <strain evidence="2">UP-52</strain>
    </source>
</reference>
<keyword evidence="1" id="KW-0378">Hydrolase</keyword>
<comment type="caution">
    <text evidence="1">The sequence shown here is derived from an EMBL/GenBank/DDBJ whole genome shotgun (WGS) entry which is preliminary data.</text>
</comment>
<organism evidence="1 2">
    <name type="scientific">Dyadobacter subterraneus</name>
    <dbReference type="NCBI Taxonomy" id="2773304"/>
    <lineage>
        <taxon>Bacteria</taxon>
        <taxon>Pseudomonadati</taxon>
        <taxon>Bacteroidota</taxon>
        <taxon>Cytophagia</taxon>
        <taxon>Cytophagales</taxon>
        <taxon>Spirosomataceae</taxon>
        <taxon>Dyadobacter</taxon>
    </lineage>
</organism>
<dbReference type="EMBL" id="JACYGY010000001">
    <property type="protein sequence ID" value="MBE9461696.1"/>
    <property type="molecule type" value="Genomic_DNA"/>
</dbReference>
<protein>
    <submittedName>
        <fullName evidence="1">Alpha/beta hydrolase</fullName>
    </submittedName>
</protein>
<evidence type="ECO:0000313" key="2">
    <source>
        <dbReference type="Proteomes" id="UP000634134"/>
    </source>
</evidence>
<dbReference type="SUPFAM" id="SSF53474">
    <property type="entry name" value="alpha/beta-Hydrolases"/>
    <property type="match status" value="1"/>
</dbReference>